<accession>A0A1T5DNE6</accession>
<dbReference type="PROSITE" id="PS00893">
    <property type="entry name" value="NUDIX_BOX"/>
    <property type="match status" value="1"/>
</dbReference>
<evidence type="ECO:0000259" key="4">
    <source>
        <dbReference type="PROSITE" id="PS51462"/>
    </source>
</evidence>
<proteinExistence type="inferred from homology"/>
<dbReference type="PROSITE" id="PS51462">
    <property type="entry name" value="NUDIX"/>
    <property type="match status" value="1"/>
</dbReference>
<comment type="cofactor">
    <cofactor evidence="1">
        <name>Mg(2+)</name>
        <dbReference type="ChEBI" id="CHEBI:18420"/>
    </cofactor>
</comment>
<evidence type="ECO:0000256" key="1">
    <source>
        <dbReference type="ARBA" id="ARBA00001946"/>
    </source>
</evidence>
<reference evidence="6" key="1">
    <citation type="submission" date="2017-02" db="EMBL/GenBank/DDBJ databases">
        <authorList>
            <person name="Varghese N."/>
            <person name="Submissions S."/>
        </authorList>
    </citation>
    <scope>NUCLEOTIDE SEQUENCE [LARGE SCALE GENOMIC DNA]</scope>
    <source>
        <strain evidence="6">DSM 22270</strain>
    </source>
</reference>
<dbReference type="RefSeq" id="WP_229208342.1">
    <property type="nucleotide sequence ID" value="NZ_FUZA01000002.1"/>
</dbReference>
<gene>
    <name evidence="5" type="ORF">SAMN05660293_01781</name>
</gene>
<dbReference type="PANTHER" id="PTHR43046:SF14">
    <property type="entry name" value="MUTT_NUDIX FAMILY PROTEIN"/>
    <property type="match status" value="1"/>
</dbReference>
<evidence type="ECO:0000313" key="6">
    <source>
        <dbReference type="Proteomes" id="UP000190897"/>
    </source>
</evidence>
<dbReference type="InterPro" id="IPR020476">
    <property type="entry name" value="Nudix_hydrolase"/>
</dbReference>
<dbReference type="SUPFAM" id="SSF55811">
    <property type="entry name" value="Nudix"/>
    <property type="match status" value="1"/>
</dbReference>
<dbReference type="PROSITE" id="PS00251">
    <property type="entry name" value="THD_1"/>
    <property type="match status" value="1"/>
</dbReference>
<dbReference type="STRING" id="651661.SAMN05660293_01781"/>
<dbReference type="InterPro" id="IPR020084">
    <property type="entry name" value="NUDIX_hydrolase_CS"/>
</dbReference>
<dbReference type="Gene3D" id="3.90.79.10">
    <property type="entry name" value="Nucleoside Triphosphate Pyrophosphohydrolase"/>
    <property type="match status" value="1"/>
</dbReference>
<dbReference type="EMBL" id="FUZA01000002">
    <property type="protein sequence ID" value="SKB73227.1"/>
    <property type="molecule type" value="Genomic_DNA"/>
</dbReference>
<dbReference type="InterPro" id="IPR000086">
    <property type="entry name" value="NUDIX_hydrolase_dom"/>
</dbReference>
<sequence>MVQTLNDEVKNLYGGNVRVRVSGIYIVQDQILLVNHSLYGKNQSFWSPPGGGVIFGETARSALKREIKEETGLDAEIGEFLFVNEHVRPPLHAIELFFEIKSVQGNIGKGADPEISAVNQIIEEVRLMRLEEIRSLPVEAHHSIFTGVRSLEEISGLGKFLSKPGITDPKA</sequence>
<keyword evidence="2 3" id="KW-0378">Hydrolase</keyword>
<dbReference type="PANTHER" id="PTHR43046">
    <property type="entry name" value="GDP-MANNOSE MANNOSYL HYDROLASE"/>
    <property type="match status" value="1"/>
</dbReference>
<evidence type="ECO:0000313" key="5">
    <source>
        <dbReference type="EMBL" id="SKB73227.1"/>
    </source>
</evidence>
<dbReference type="GO" id="GO:0016787">
    <property type="term" value="F:hydrolase activity"/>
    <property type="evidence" value="ECO:0007669"/>
    <property type="project" value="UniProtKB-KW"/>
</dbReference>
<dbReference type="Proteomes" id="UP000190897">
    <property type="component" value="Unassembled WGS sequence"/>
</dbReference>
<evidence type="ECO:0000256" key="3">
    <source>
        <dbReference type="RuleBase" id="RU003476"/>
    </source>
</evidence>
<name>A0A1T5DNE6_9BACT</name>
<keyword evidence="6" id="KW-1185">Reference proteome</keyword>
<comment type="similarity">
    <text evidence="3">Belongs to the Nudix hydrolase family.</text>
</comment>
<feature type="domain" description="Nudix hydrolase" evidence="4">
    <location>
        <begin position="16"/>
        <end position="150"/>
    </location>
</feature>
<dbReference type="PRINTS" id="PR00502">
    <property type="entry name" value="NUDIXFAMILY"/>
</dbReference>
<protein>
    <submittedName>
        <fullName evidence="5">ADP-ribose pyrophosphatase YjhB, NUDIX family</fullName>
    </submittedName>
</protein>
<evidence type="ECO:0000256" key="2">
    <source>
        <dbReference type="ARBA" id="ARBA00022801"/>
    </source>
</evidence>
<dbReference type="InterPro" id="IPR021184">
    <property type="entry name" value="TNF_CS"/>
</dbReference>
<organism evidence="5 6">
    <name type="scientific">Dyadobacter psychrophilus</name>
    <dbReference type="NCBI Taxonomy" id="651661"/>
    <lineage>
        <taxon>Bacteria</taxon>
        <taxon>Pseudomonadati</taxon>
        <taxon>Bacteroidota</taxon>
        <taxon>Cytophagia</taxon>
        <taxon>Cytophagales</taxon>
        <taxon>Spirosomataceae</taxon>
        <taxon>Dyadobacter</taxon>
    </lineage>
</organism>
<dbReference type="Pfam" id="PF00293">
    <property type="entry name" value="NUDIX"/>
    <property type="match status" value="1"/>
</dbReference>
<dbReference type="InterPro" id="IPR015797">
    <property type="entry name" value="NUDIX_hydrolase-like_dom_sf"/>
</dbReference>
<dbReference type="AlphaFoldDB" id="A0A1T5DNE6"/>